<dbReference type="RefSeq" id="WP_312862795.1">
    <property type="nucleotide sequence ID" value="NZ_JACHBB010000004.1"/>
</dbReference>
<gene>
    <name evidence="1" type="ORF">GGI59_002610</name>
</gene>
<dbReference type="Pfam" id="PF04229">
    <property type="entry name" value="GrpB"/>
    <property type="match status" value="1"/>
</dbReference>
<dbReference type="AlphaFoldDB" id="A0A7W8UN06"/>
<protein>
    <submittedName>
        <fullName evidence="1">GrpB-like predicted nucleotidyltransferase (UPF0157 family)</fullName>
    </submittedName>
</protein>
<organism evidence="1 2">
    <name type="scientific">Rhizobium lentis</name>
    <dbReference type="NCBI Taxonomy" id="1138194"/>
    <lineage>
        <taxon>Bacteria</taxon>
        <taxon>Pseudomonadati</taxon>
        <taxon>Pseudomonadota</taxon>
        <taxon>Alphaproteobacteria</taxon>
        <taxon>Hyphomicrobiales</taxon>
        <taxon>Rhizobiaceae</taxon>
        <taxon>Rhizobium/Agrobacterium group</taxon>
        <taxon>Rhizobium</taxon>
    </lineage>
</organism>
<evidence type="ECO:0000313" key="1">
    <source>
        <dbReference type="EMBL" id="MBB5560948.1"/>
    </source>
</evidence>
<dbReference type="EMBL" id="JACHBC010000004">
    <property type="protein sequence ID" value="MBB5560948.1"/>
    <property type="molecule type" value="Genomic_DNA"/>
</dbReference>
<keyword evidence="2" id="KW-1185">Reference proteome</keyword>
<comment type="caution">
    <text evidence="1">The sequence shown here is derived from an EMBL/GenBank/DDBJ whole genome shotgun (WGS) entry which is preliminary data.</text>
</comment>
<dbReference type="Proteomes" id="UP000528824">
    <property type="component" value="Unassembled WGS sequence"/>
</dbReference>
<accession>A0A7W8UN06</accession>
<dbReference type="Gene3D" id="3.30.460.10">
    <property type="entry name" value="Beta Polymerase, domain 2"/>
    <property type="match status" value="1"/>
</dbReference>
<dbReference type="SUPFAM" id="SSF81301">
    <property type="entry name" value="Nucleotidyltransferase"/>
    <property type="match status" value="1"/>
</dbReference>
<dbReference type="GO" id="GO:0016740">
    <property type="term" value="F:transferase activity"/>
    <property type="evidence" value="ECO:0007669"/>
    <property type="project" value="UniProtKB-KW"/>
</dbReference>
<sequence length="187" mass="21090">MPTRIEIEEPQQSWAEDFAALKRAIMLVAPAGAYLHHIGSTAIPGLPAKDIIDIQLTVNDLADVDVEAFERVGFEHSPIVIDHCPPGVKLAEGELHKAFFRSRGRPANLHIREKGRFNQRYSLLCRDFLRAHGTAANAYALIKQRLAQRFPDDVDFYYDIKDPVFDIIMDGANEWARLIGWSEPPAD</sequence>
<reference evidence="1 2" key="1">
    <citation type="submission" date="2020-08" db="EMBL/GenBank/DDBJ databases">
        <title>Genomic Encyclopedia of Type Strains, Phase IV (KMG-V): Genome sequencing to study the core and pangenomes of soil and plant-associated prokaryotes.</title>
        <authorList>
            <person name="Whitman W."/>
        </authorList>
    </citation>
    <scope>NUCLEOTIDE SEQUENCE [LARGE SCALE GENOMIC DNA]</scope>
    <source>
        <strain evidence="1 2">SEMIA 4034</strain>
    </source>
</reference>
<dbReference type="PANTHER" id="PTHR34822:SF1">
    <property type="entry name" value="GRPB FAMILY PROTEIN"/>
    <property type="match status" value="1"/>
</dbReference>
<proteinExistence type="predicted"/>
<dbReference type="InterPro" id="IPR043519">
    <property type="entry name" value="NT_sf"/>
</dbReference>
<dbReference type="InterPro" id="IPR007344">
    <property type="entry name" value="GrpB/CoaE"/>
</dbReference>
<dbReference type="PANTHER" id="PTHR34822">
    <property type="entry name" value="GRPB DOMAIN PROTEIN (AFU_ORTHOLOGUE AFUA_1G01530)"/>
    <property type="match status" value="1"/>
</dbReference>
<evidence type="ECO:0000313" key="2">
    <source>
        <dbReference type="Proteomes" id="UP000528824"/>
    </source>
</evidence>
<name>A0A7W8UN06_9HYPH</name>
<keyword evidence="1" id="KW-0808">Transferase</keyword>